<dbReference type="EMBL" id="CP017478">
    <property type="protein sequence ID" value="AOW21476.1"/>
    <property type="molecule type" value="Genomic_DNA"/>
</dbReference>
<organism evidence="1 2">
    <name type="scientific">Urechidicola croceus</name>
    <dbReference type="NCBI Taxonomy" id="1850246"/>
    <lineage>
        <taxon>Bacteria</taxon>
        <taxon>Pseudomonadati</taxon>
        <taxon>Bacteroidota</taxon>
        <taxon>Flavobacteriia</taxon>
        <taxon>Flavobacteriales</taxon>
        <taxon>Flavobacteriaceae</taxon>
        <taxon>Urechidicola</taxon>
    </lineage>
</organism>
<sequence length="314" mass="36996">MSNVLISTKKEIKKRSDILLKTFLYFSVFKFPLTIDEALKFCQYKTDSIQQEINYLVSKKLLFKIDSFYLPKNDKTWVDKRFKESISADKMLIKANKMSFFISQFPFVEAVLLSGSISKGVFKEDDDIDYFIITAPNRLWVSRTFLILFKKIFLLNSKKHFCVNYFVSSNALEIEEKNRFTATELTTLMPMTGNGIYNDFKNNNLWVYDFFPNFINNNKESIKVNNSILKSFLEYLLKGKFGTILEKYCMKITKSHQKNKFKKLKKSDFNLAFKGNKHTSKHHPDNHQVRVINLLNEKIIAFNKKYELSIPLEK</sequence>
<proteinExistence type="predicted"/>
<evidence type="ECO:0008006" key="3">
    <source>
        <dbReference type="Google" id="ProtNLM"/>
    </source>
</evidence>
<dbReference type="AlphaFoldDB" id="A0A1D8PAC4"/>
<name>A0A1D8PAC4_9FLAO</name>
<gene>
    <name evidence="1" type="ORF">LPB138_12645</name>
</gene>
<dbReference type="Proteomes" id="UP000176050">
    <property type="component" value="Chromosome"/>
</dbReference>
<dbReference type="STRING" id="1850246.LPB138_12645"/>
<accession>A0A1D8PAC4</accession>
<reference evidence="1 2" key="1">
    <citation type="submission" date="2016-10" db="EMBL/GenBank/DDBJ databases">
        <title>Lutibacter sp. LPB0138, isolated from marine gastropod.</title>
        <authorList>
            <person name="Kim E."/>
            <person name="Yi H."/>
        </authorList>
    </citation>
    <scope>NUCLEOTIDE SEQUENCE [LARGE SCALE GENOMIC DNA]</scope>
    <source>
        <strain evidence="1 2">LPB0138</strain>
    </source>
</reference>
<dbReference type="RefSeq" id="WP_070237636.1">
    <property type="nucleotide sequence ID" value="NZ_CP017478.1"/>
</dbReference>
<keyword evidence="2" id="KW-1185">Reference proteome</keyword>
<dbReference type="KEGG" id="lul:LPB138_12645"/>
<evidence type="ECO:0000313" key="1">
    <source>
        <dbReference type="EMBL" id="AOW21476.1"/>
    </source>
</evidence>
<evidence type="ECO:0000313" key="2">
    <source>
        <dbReference type="Proteomes" id="UP000176050"/>
    </source>
</evidence>
<protein>
    <recommendedName>
        <fullName evidence="3">Polymerase nucleotidyl transferase domain-containing protein</fullName>
    </recommendedName>
</protein>
<dbReference type="OrthoDB" id="645383at2"/>